<evidence type="ECO:0008006" key="3">
    <source>
        <dbReference type="Google" id="ProtNLM"/>
    </source>
</evidence>
<dbReference type="Pfam" id="PF12441">
    <property type="entry name" value="CopG_antitoxin"/>
    <property type="match status" value="1"/>
</dbReference>
<accession>A0A6M9PIQ1</accession>
<name>A0A6M9PIQ1_9BURK</name>
<protein>
    <recommendedName>
        <fullName evidence="3">CopG family transcriptional regulator</fullName>
    </recommendedName>
</protein>
<proteinExistence type="predicted"/>
<dbReference type="AlphaFoldDB" id="A0A6M9PIQ1"/>
<dbReference type="Proteomes" id="UP000501090">
    <property type="component" value="Chromosome"/>
</dbReference>
<evidence type="ECO:0000313" key="2">
    <source>
        <dbReference type="Proteomes" id="UP000501090"/>
    </source>
</evidence>
<gene>
    <name evidence="1" type="ORF">DN92_01510</name>
</gene>
<reference evidence="1 2" key="1">
    <citation type="submission" date="2018-04" db="EMBL/GenBank/DDBJ databases">
        <title>Polynucleobacter sp. UK-Long2-W17 genome.</title>
        <authorList>
            <person name="Hahn M.W."/>
        </authorList>
    </citation>
    <scope>NUCLEOTIDE SEQUENCE [LARGE SCALE GENOMIC DNA]</scope>
    <source>
        <strain evidence="1 2">UK-Long2-W17</strain>
    </source>
</reference>
<dbReference type="RefSeq" id="WP_173959591.1">
    <property type="nucleotide sequence ID" value="NZ_CBCSCC010000006.1"/>
</dbReference>
<evidence type="ECO:0000313" key="1">
    <source>
        <dbReference type="EMBL" id="QKM59822.1"/>
    </source>
</evidence>
<dbReference type="InterPro" id="IPR022148">
    <property type="entry name" value="CopG_antitoxin"/>
</dbReference>
<organism evidence="1 2">
    <name type="scientific">Polynucleobacter arcticus</name>
    <dbReference type="NCBI Taxonomy" id="1743165"/>
    <lineage>
        <taxon>Bacteria</taxon>
        <taxon>Pseudomonadati</taxon>
        <taxon>Pseudomonadota</taxon>
        <taxon>Betaproteobacteria</taxon>
        <taxon>Burkholderiales</taxon>
        <taxon>Burkholderiaceae</taxon>
        <taxon>Polynucleobacter</taxon>
    </lineage>
</organism>
<dbReference type="KEGG" id="pard:DN92_01510"/>
<sequence length="91" mass="10474">MKKPNKLAIPSFGDEKEERIFWEKNDAADYFDLSKAKRVTMPNLKPTTASISLRLSQSFLEGIKLQANKIDVPYQSLMKIWLAEKLEEATK</sequence>
<dbReference type="EMBL" id="CP028940">
    <property type="protein sequence ID" value="QKM59822.1"/>
    <property type="molecule type" value="Genomic_DNA"/>
</dbReference>
<keyword evidence="2" id="KW-1185">Reference proteome</keyword>